<keyword evidence="4" id="KW-0238">DNA-binding</keyword>
<evidence type="ECO:0000313" key="10">
    <source>
        <dbReference type="Proteomes" id="UP000075787"/>
    </source>
</evidence>
<keyword evidence="2 6" id="KW-0547">Nucleotide-binding</keyword>
<evidence type="ECO:0000256" key="2">
    <source>
        <dbReference type="ARBA" id="ARBA00022741"/>
    </source>
</evidence>
<dbReference type="Proteomes" id="UP000075787">
    <property type="component" value="Unassembled WGS sequence"/>
</dbReference>
<dbReference type="GO" id="GO:0051301">
    <property type="term" value="P:cell division"/>
    <property type="evidence" value="ECO:0007669"/>
    <property type="project" value="UniProtKB-KW"/>
</dbReference>
<dbReference type="SMART" id="SM00843">
    <property type="entry name" value="Ftsk_gamma"/>
    <property type="match status" value="1"/>
</dbReference>
<organism evidence="9 10">
    <name type="scientific">Tistrella mobilis</name>
    <dbReference type="NCBI Taxonomy" id="171437"/>
    <lineage>
        <taxon>Bacteria</taxon>
        <taxon>Pseudomonadati</taxon>
        <taxon>Pseudomonadota</taxon>
        <taxon>Alphaproteobacteria</taxon>
        <taxon>Geminicoccales</taxon>
        <taxon>Geminicoccaceae</taxon>
        <taxon>Tistrella</taxon>
    </lineage>
</organism>
<name>A0A162K070_9PROT</name>
<feature type="region of interest" description="Disordered" evidence="7">
    <location>
        <begin position="1"/>
        <end position="26"/>
    </location>
</feature>
<evidence type="ECO:0000256" key="3">
    <source>
        <dbReference type="ARBA" id="ARBA00022840"/>
    </source>
</evidence>
<dbReference type="Gene3D" id="3.30.980.40">
    <property type="match status" value="1"/>
</dbReference>
<dbReference type="InterPro" id="IPR002543">
    <property type="entry name" value="FtsK_dom"/>
</dbReference>
<dbReference type="SUPFAM" id="SSF52540">
    <property type="entry name" value="P-loop containing nucleoside triphosphate hydrolases"/>
    <property type="match status" value="1"/>
</dbReference>
<dbReference type="AlphaFoldDB" id="A0A162K070"/>
<dbReference type="Gene3D" id="3.40.50.300">
    <property type="entry name" value="P-loop containing nucleotide triphosphate hydrolases"/>
    <property type="match status" value="1"/>
</dbReference>
<feature type="compositionally biased region" description="Acidic residues" evidence="7">
    <location>
        <begin position="192"/>
        <end position="211"/>
    </location>
</feature>
<dbReference type="InterPro" id="IPR041027">
    <property type="entry name" value="FtsK_alpha"/>
</dbReference>
<evidence type="ECO:0000313" key="9">
    <source>
        <dbReference type="EMBL" id="KYO50221.1"/>
    </source>
</evidence>
<evidence type="ECO:0000256" key="4">
    <source>
        <dbReference type="ARBA" id="ARBA00023125"/>
    </source>
</evidence>
<keyword evidence="3 6" id="KW-0067">ATP-binding</keyword>
<keyword evidence="9" id="KW-0132">Cell division</keyword>
<evidence type="ECO:0000256" key="7">
    <source>
        <dbReference type="SAM" id="MobiDB-lite"/>
    </source>
</evidence>
<comment type="similarity">
    <text evidence="1">Belongs to the FtsK/SpoIIIE/SftA family.</text>
</comment>
<comment type="subunit">
    <text evidence="5">Homohexamer. Forms a ring that surrounds DNA.</text>
</comment>
<feature type="region of interest" description="Disordered" evidence="7">
    <location>
        <begin position="177"/>
        <end position="311"/>
    </location>
</feature>
<dbReference type="PANTHER" id="PTHR22683">
    <property type="entry name" value="SPORULATION PROTEIN RELATED"/>
    <property type="match status" value="1"/>
</dbReference>
<dbReference type="GO" id="GO:0005524">
    <property type="term" value="F:ATP binding"/>
    <property type="evidence" value="ECO:0007669"/>
    <property type="project" value="UniProtKB-UniRule"/>
</dbReference>
<feature type="binding site" evidence="6">
    <location>
        <begin position="468"/>
        <end position="475"/>
    </location>
    <ligand>
        <name>ATP</name>
        <dbReference type="ChEBI" id="CHEBI:30616"/>
    </ligand>
</feature>
<protein>
    <submittedName>
        <fullName evidence="9">Cell division protein FtsK</fullName>
    </submittedName>
</protein>
<evidence type="ECO:0000259" key="8">
    <source>
        <dbReference type="PROSITE" id="PS50901"/>
    </source>
</evidence>
<evidence type="ECO:0000256" key="5">
    <source>
        <dbReference type="ARBA" id="ARBA00025923"/>
    </source>
</evidence>
<dbReference type="InterPro" id="IPR018541">
    <property type="entry name" value="Ftsk_gamma"/>
</dbReference>
<dbReference type="Gene3D" id="1.10.10.10">
    <property type="entry name" value="Winged helix-like DNA-binding domain superfamily/Winged helix DNA-binding domain"/>
    <property type="match status" value="1"/>
</dbReference>
<comment type="caution">
    <text evidence="9">The sequence shown here is derived from an EMBL/GenBank/DDBJ whole genome shotgun (WGS) entry which is preliminary data.</text>
</comment>
<accession>A0A162K070</accession>
<evidence type="ECO:0000256" key="1">
    <source>
        <dbReference type="ARBA" id="ARBA00006474"/>
    </source>
</evidence>
<gene>
    <name evidence="9" type="ORF">AUP44_13855</name>
</gene>
<dbReference type="PROSITE" id="PS50901">
    <property type="entry name" value="FTSK"/>
    <property type="match status" value="1"/>
</dbReference>
<evidence type="ECO:0000256" key="6">
    <source>
        <dbReference type="PROSITE-ProRule" id="PRU00289"/>
    </source>
</evidence>
<dbReference type="GO" id="GO:0003677">
    <property type="term" value="F:DNA binding"/>
    <property type="evidence" value="ECO:0007669"/>
    <property type="project" value="UniProtKB-KW"/>
</dbReference>
<feature type="domain" description="FtsK" evidence="8">
    <location>
        <begin position="451"/>
        <end position="670"/>
    </location>
</feature>
<dbReference type="OrthoDB" id="9807790at2"/>
<dbReference type="Pfam" id="PF01580">
    <property type="entry name" value="FtsK_SpoIIIE"/>
    <property type="match status" value="1"/>
</dbReference>
<sequence>MTARRPYTLPDLDPRREPEQDNAMPPRAEEFGLWCAMTDRPFRLIKLALDDSGQPEWAIEAHPGTEQAAVIYATGTIDEAQALAVAYGFLAGVEWSEAALAPALEPEDGEDWPDEAEALALALSMPLVLPPPLMEGELLTAEVIPGEEPVFDFQALAAANEADAEAEAVDMAGPVAEEPVAEESEAAPVADALDEDDADTDAVEPAEDMADGDTAVEGAAEDVSEAPVDADPAFDDASADEEADPLDDIVDDDLDDADADDAFEASSADEDDADDVAAADEEAGDDGAAEDGVTEDGAAEDEPESWDDAGQDAGYVLPALALLATSEAEDDPALDEGVLADKTRKLETVLRNFRVRGEIMEVRRGPLVTLFELEPVPGTKSSTVINLADDIARSMSAITARIAVVPGRSVIGIELPNESRATVYLREILASPAYTQAHHRLPLALGKNIGGEPVVVDLTRMPHLLIAGTTGSGKSVGINAMILSLLYRLPPEQCRLIMVDPKMLELSVYDEIPHLLTPVVTDPNKAVAALKWVVREMESRYRSMSLLGVRNIEGYNGRVAELAERGEQVTRRVQVGYDKAKQEPIFEEQIVDLEHLPYIVVVVDEMADLMLVAGKEIETLIQRLAQMARAAGIHLIMATQRPSVDVITGTIKANFPTRISFQVTSRIDSRTILGEAGAEQLLGQGDMLFMAAGGRITRVHGPFVSDREVEEVVEHLRGQGRPDYVYSVTEEDDGDGPVEGLPSDDVAAEGEDDGDIFAQAVSLILREDKVSVSFIQRHLQIGYNRAARLVERMESEGMISPPDHVGRRQILVNARNYFAERRQQS</sequence>
<dbReference type="SUPFAM" id="SSF46785">
    <property type="entry name" value="Winged helix' DNA-binding domain"/>
    <property type="match status" value="1"/>
</dbReference>
<dbReference type="Pfam" id="PF17854">
    <property type="entry name" value="FtsK_alpha"/>
    <property type="match status" value="1"/>
</dbReference>
<dbReference type="RefSeq" id="WP_062768583.1">
    <property type="nucleotide sequence ID" value="NZ_CP121045.1"/>
</dbReference>
<dbReference type="InterPro" id="IPR027417">
    <property type="entry name" value="P-loop_NTPase"/>
</dbReference>
<dbReference type="EMBL" id="LPZR01000203">
    <property type="protein sequence ID" value="KYO50221.1"/>
    <property type="molecule type" value="Genomic_DNA"/>
</dbReference>
<dbReference type="InterPro" id="IPR036390">
    <property type="entry name" value="WH_DNA-bd_sf"/>
</dbReference>
<reference evidence="9 10" key="1">
    <citation type="submission" date="2015-12" db="EMBL/GenBank/DDBJ databases">
        <title>Genome sequence of Tistrella mobilis MCCC 1A02139.</title>
        <authorList>
            <person name="Lu L."/>
            <person name="Lai Q."/>
            <person name="Shao Z."/>
            <person name="Qian P."/>
        </authorList>
    </citation>
    <scope>NUCLEOTIDE SEQUENCE [LARGE SCALE GENOMIC DNA]</scope>
    <source>
        <strain evidence="9 10">MCCC 1A02139</strain>
    </source>
</reference>
<dbReference type="GeneID" id="97240222"/>
<dbReference type="InterPro" id="IPR036388">
    <property type="entry name" value="WH-like_DNA-bd_sf"/>
</dbReference>
<proteinExistence type="inferred from homology"/>
<dbReference type="CDD" id="cd01127">
    <property type="entry name" value="TrwB_TraG_TraD_VirD4"/>
    <property type="match status" value="1"/>
</dbReference>
<keyword evidence="9" id="KW-0131">Cell cycle</keyword>
<dbReference type="Pfam" id="PF09397">
    <property type="entry name" value="FtsK_gamma"/>
    <property type="match status" value="1"/>
</dbReference>
<feature type="compositionally biased region" description="Acidic residues" evidence="7">
    <location>
        <begin position="232"/>
        <end position="310"/>
    </location>
</feature>
<dbReference type="InterPro" id="IPR050206">
    <property type="entry name" value="FtsK/SpoIIIE/SftA"/>
</dbReference>
<dbReference type="PANTHER" id="PTHR22683:SF41">
    <property type="entry name" value="DNA TRANSLOCASE FTSK"/>
    <property type="match status" value="1"/>
</dbReference>